<evidence type="ECO:0000256" key="12">
    <source>
        <dbReference type="SAM" id="Phobius"/>
    </source>
</evidence>
<keyword evidence="8 12" id="KW-0472">Membrane</keyword>
<sequence length="251" mass="28615">MKNNPEFSNGSSQTQQSQPPTNSISIDNIESSVQKLIKSWQRRQRLQLLFKHSEEQDQKRAPWRAHLTDFLESTPVRIVAILLLIVDLILTILELSSSLLSCAPKKNKVEEVWYHWVGIAILSLLSVKSMALAIGLGRSFFRRPGYVVDGAVVIGALVLEAFLEKKGGGLLAVVSLWRVVRVVESAFELSDEAIEAQIEWIVCQFEVLREENKRLLETIAEKDKVIEKLQEELDQSRHDCEKFFTKFIDKV</sequence>
<proteinExistence type="predicted"/>
<dbReference type="PANTHER" id="PTHR46480">
    <property type="entry name" value="F20B24.22"/>
    <property type="match status" value="1"/>
</dbReference>
<dbReference type="InterPro" id="IPR027359">
    <property type="entry name" value="Volt_channel_dom_sf"/>
</dbReference>
<organism evidence="13 14">
    <name type="scientific">Liquidambar formosana</name>
    <name type="common">Formosan gum</name>
    <dbReference type="NCBI Taxonomy" id="63359"/>
    <lineage>
        <taxon>Eukaryota</taxon>
        <taxon>Viridiplantae</taxon>
        <taxon>Streptophyta</taxon>
        <taxon>Embryophyta</taxon>
        <taxon>Tracheophyta</taxon>
        <taxon>Spermatophyta</taxon>
        <taxon>Magnoliopsida</taxon>
        <taxon>eudicotyledons</taxon>
        <taxon>Gunneridae</taxon>
        <taxon>Pentapetalae</taxon>
        <taxon>Saxifragales</taxon>
        <taxon>Altingiaceae</taxon>
        <taxon>Liquidambar</taxon>
    </lineage>
</organism>
<keyword evidence="7" id="KW-0406">Ion transport</keyword>
<dbReference type="EMBL" id="JBBPBK010000003">
    <property type="protein sequence ID" value="KAK9289268.1"/>
    <property type="molecule type" value="Genomic_DNA"/>
</dbReference>
<gene>
    <name evidence="13" type="ORF">L1049_017744</name>
</gene>
<keyword evidence="3" id="KW-1003">Cell membrane</keyword>
<evidence type="ECO:0000256" key="6">
    <source>
        <dbReference type="ARBA" id="ARBA00022989"/>
    </source>
</evidence>
<evidence type="ECO:0000256" key="8">
    <source>
        <dbReference type="ARBA" id="ARBA00023136"/>
    </source>
</evidence>
<dbReference type="Proteomes" id="UP001415857">
    <property type="component" value="Unassembled WGS sequence"/>
</dbReference>
<comment type="caution">
    <text evidence="13">The sequence shown here is derived from an EMBL/GenBank/DDBJ whole genome shotgun (WGS) entry which is preliminary data.</text>
</comment>
<feature type="compositionally biased region" description="Low complexity" evidence="11">
    <location>
        <begin position="8"/>
        <end position="25"/>
    </location>
</feature>
<evidence type="ECO:0000256" key="10">
    <source>
        <dbReference type="SAM" id="Coils"/>
    </source>
</evidence>
<evidence type="ECO:0000313" key="14">
    <source>
        <dbReference type="Proteomes" id="UP001415857"/>
    </source>
</evidence>
<name>A0AAP0X7I8_LIQFO</name>
<feature type="transmembrane region" description="Helical" evidence="12">
    <location>
        <begin position="113"/>
        <end position="134"/>
    </location>
</feature>
<dbReference type="GO" id="GO:0030171">
    <property type="term" value="F:voltage-gated proton channel activity"/>
    <property type="evidence" value="ECO:0007669"/>
    <property type="project" value="InterPro"/>
</dbReference>
<keyword evidence="9" id="KW-0407">Ion channel</keyword>
<feature type="region of interest" description="Disordered" evidence="11">
    <location>
        <begin position="1"/>
        <end position="25"/>
    </location>
</feature>
<dbReference type="Gene3D" id="1.20.120.350">
    <property type="entry name" value="Voltage-gated potassium channels. Chain C"/>
    <property type="match status" value="1"/>
</dbReference>
<feature type="transmembrane region" description="Helical" evidence="12">
    <location>
        <begin position="74"/>
        <end position="93"/>
    </location>
</feature>
<keyword evidence="4 12" id="KW-0812">Transmembrane</keyword>
<dbReference type="AlphaFoldDB" id="A0AAP0X7I8"/>
<keyword evidence="10" id="KW-0175">Coiled coil</keyword>
<evidence type="ECO:0000256" key="5">
    <source>
        <dbReference type="ARBA" id="ARBA00022882"/>
    </source>
</evidence>
<dbReference type="InterPro" id="IPR031846">
    <property type="entry name" value="Hvcn1"/>
</dbReference>
<keyword evidence="14" id="KW-1185">Reference proteome</keyword>
<reference evidence="13 14" key="1">
    <citation type="journal article" date="2024" name="Plant J.">
        <title>Genome sequences and population genomics reveal climatic adaptation and genomic divergence between two closely related sweetgum species.</title>
        <authorList>
            <person name="Xu W.Q."/>
            <person name="Ren C.Q."/>
            <person name="Zhang X.Y."/>
            <person name="Comes H.P."/>
            <person name="Liu X.H."/>
            <person name="Li Y.G."/>
            <person name="Kettle C.J."/>
            <person name="Jalonen R."/>
            <person name="Gaisberger H."/>
            <person name="Ma Y.Z."/>
            <person name="Qiu Y.X."/>
        </authorList>
    </citation>
    <scope>NUCLEOTIDE SEQUENCE [LARGE SCALE GENOMIC DNA]</scope>
    <source>
        <strain evidence="13">Hangzhou</strain>
    </source>
</reference>
<feature type="coiled-coil region" evidence="10">
    <location>
        <begin position="212"/>
        <end position="246"/>
    </location>
</feature>
<comment type="subcellular location">
    <subcellularLocation>
        <location evidence="1">Cell membrane</location>
        <topology evidence="1">Multi-pass membrane protein</topology>
    </subcellularLocation>
</comment>
<dbReference type="GO" id="GO:0005886">
    <property type="term" value="C:plasma membrane"/>
    <property type="evidence" value="ECO:0007669"/>
    <property type="project" value="UniProtKB-SubCell"/>
</dbReference>
<evidence type="ECO:0000256" key="4">
    <source>
        <dbReference type="ARBA" id="ARBA00022692"/>
    </source>
</evidence>
<keyword evidence="2" id="KW-0813">Transport</keyword>
<evidence type="ECO:0000256" key="11">
    <source>
        <dbReference type="SAM" id="MobiDB-lite"/>
    </source>
</evidence>
<evidence type="ECO:0000256" key="7">
    <source>
        <dbReference type="ARBA" id="ARBA00023065"/>
    </source>
</evidence>
<evidence type="ECO:0000256" key="2">
    <source>
        <dbReference type="ARBA" id="ARBA00022448"/>
    </source>
</evidence>
<evidence type="ECO:0000256" key="1">
    <source>
        <dbReference type="ARBA" id="ARBA00004651"/>
    </source>
</evidence>
<dbReference type="GO" id="GO:0034702">
    <property type="term" value="C:monoatomic ion channel complex"/>
    <property type="evidence" value="ECO:0007669"/>
    <property type="project" value="UniProtKB-KW"/>
</dbReference>
<keyword evidence="5" id="KW-0851">Voltage-gated channel</keyword>
<protein>
    <recommendedName>
        <fullName evidence="15">Voltage-gated hydrogen channel 1</fullName>
    </recommendedName>
</protein>
<accession>A0AAP0X7I8</accession>
<evidence type="ECO:0000313" key="13">
    <source>
        <dbReference type="EMBL" id="KAK9289268.1"/>
    </source>
</evidence>
<keyword evidence="6 12" id="KW-1133">Transmembrane helix</keyword>
<dbReference type="PANTHER" id="PTHR46480:SF1">
    <property type="entry name" value="VOLTAGE-GATED HYDROGEN CHANNEL 1"/>
    <property type="match status" value="1"/>
</dbReference>
<evidence type="ECO:0000256" key="9">
    <source>
        <dbReference type="ARBA" id="ARBA00023303"/>
    </source>
</evidence>
<evidence type="ECO:0008006" key="15">
    <source>
        <dbReference type="Google" id="ProtNLM"/>
    </source>
</evidence>
<evidence type="ECO:0000256" key="3">
    <source>
        <dbReference type="ARBA" id="ARBA00022475"/>
    </source>
</evidence>